<proteinExistence type="predicted"/>
<feature type="domain" description="AB hydrolase-1" evidence="1">
    <location>
        <begin position="30"/>
        <end position="267"/>
    </location>
</feature>
<dbReference type="GO" id="GO:0004177">
    <property type="term" value="F:aminopeptidase activity"/>
    <property type="evidence" value="ECO:0007669"/>
    <property type="project" value="UniProtKB-EC"/>
</dbReference>
<evidence type="ECO:0000313" key="3">
    <source>
        <dbReference type="Proteomes" id="UP000515928"/>
    </source>
</evidence>
<dbReference type="InterPro" id="IPR000073">
    <property type="entry name" value="AB_hydrolase_1"/>
</dbReference>
<dbReference type="KEGG" id="eio:H9L01_07030"/>
<name>A0A7G9RWZ7_9FIRM</name>
<accession>A0A7G9RWZ7</accession>
<dbReference type="EMBL" id="CP060715">
    <property type="protein sequence ID" value="QNN60122.1"/>
    <property type="molecule type" value="Genomic_DNA"/>
</dbReference>
<dbReference type="SUPFAM" id="SSF53474">
    <property type="entry name" value="alpha/beta-Hydrolases"/>
    <property type="match status" value="1"/>
</dbReference>
<organism evidence="2 3">
    <name type="scientific">Erysipelothrix inopinata</name>
    <dbReference type="NCBI Taxonomy" id="225084"/>
    <lineage>
        <taxon>Bacteria</taxon>
        <taxon>Bacillati</taxon>
        <taxon>Bacillota</taxon>
        <taxon>Erysipelotrichia</taxon>
        <taxon>Erysipelotrichales</taxon>
        <taxon>Erysipelotrichaceae</taxon>
        <taxon>Erysipelothrix</taxon>
    </lineage>
</organism>
<dbReference type="InterPro" id="IPR005944">
    <property type="entry name" value="Pro_iminopeptidase"/>
</dbReference>
<evidence type="ECO:0000259" key="1">
    <source>
        <dbReference type="Pfam" id="PF00561"/>
    </source>
</evidence>
<keyword evidence="2" id="KW-0378">Hydrolase</keyword>
<dbReference type="Gene3D" id="3.40.50.1820">
    <property type="entry name" value="alpha/beta hydrolase"/>
    <property type="match status" value="1"/>
</dbReference>
<dbReference type="PANTHER" id="PTHR43722">
    <property type="entry name" value="PROLINE IMINOPEPTIDASE"/>
    <property type="match status" value="1"/>
</dbReference>
<dbReference type="GO" id="GO:0005737">
    <property type="term" value="C:cytoplasm"/>
    <property type="evidence" value="ECO:0007669"/>
    <property type="project" value="InterPro"/>
</dbReference>
<protein>
    <submittedName>
        <fullName evidence="2">Alpha/beta hydrolase</fullName>
    </submittedName>
</protein>
<dbReference type="Pfam" id="PF00561">
    <property type="entry name" value="Abhydrolase_1"/>
    <property type="match status" value="1"/>
</dbReference>
<sequence length="277" mass="31920">MNKLSISRDGYTLNILDDRKGNDIPLMIVGSAVYYPKLFVSDVYDDLSIVYVDHRGFSVSTDANASFELRDIVEDIEAIRIELGINSMHLLGHSGHGFMAMAYAQKYPEHVETLVLSNLAPMNTQERQNQSIQYFEMTATEERKQAFYKAWEIFQEQLKSNPTDRFSLMNIAMQAHSFYDYNYDGAYLWDDVINNMPALDHLWGEAFAVYDTAGFVAEYSKPILLLLSEYDYLVSPTNLWKDIVFDNDNVSFGQFSQSGHNPMLEEPVKYRKFLNLL</sequence>
<dbReference type="GO" id="GO:0006508">
    <property type="term" value="P:proteolysis"/>
    <property type="evidence" value="ECO:0007669"/>
    <property type="project" value="InterPro"/>
</dbReference>
<dbReference type="InterPro" id="IPR029058">
    <property type="entry name" value="AB_hydrolase_fold"/>
</dbReference>
<dbReference type="Proteomes" id="UP000515928">
    <property type="component" value="Chromosome"/>
</dbReference>
<keyword evidence="3" id="KW-1185">Reference proteome</keyword>
<gene>
    <name evidence="2" type="ORF">H9L01_07030</name>
</gene>
<reference evidence="2 3" key="1">
    <citation type="submission" date="2020-08" db="EMBL/GenBank/DDBJ databases">
        <title>Genome sequence of Erysipelothrix inopinata DSM 15511T.</title>
        <authorList>
            <person name="Hyun D.-W."/>
            <person name="Bae J.-W."/>
        </authorList>
    </citation>
    <scope>NUCLEOTIDE SEQUENCE [LARGE SCALE GENOMIC DNA]</scope>
    <source>
        <strain evidence="2 3">DSM 15511</strain>
    </source>
</reference>
<dbReference type="AlphaFoldDB" id="A0A7G9RWZ7"/>
<dbReference type="PANTHER" id="PTHR43722:SF1">
    <property type="entry name" value="PROLINE IMINOPEPTIDASE"/>
    <property type="match status" value="1"/>
</dbReference>
<dbReference type="RefSeq" id="WP_187533254.1">
    <property type="nucleotide sequence ID" value="NZ_CBCSHU010000011.1"/>
</dbReference>
<evidence type="ECO:0000313" key="2">
    <source>
        <dbReference type="EMBL" id="QNN60122.1"/>
    </source>
</evidence>